<comment type="subcellular location">
    <subcellularLocation>
        <location evidence="1 15">Cytoplasm</location>
    </subcellularLocation>
</comment>
<gene>
    <name evidence="15 16" type="primary">aat</name>
    <name evidence="16" type="ORF">GCM10007383_33380</name>
</gene>
<reference evidence="16" key="1">
    <citation type="journal article" date="2014" name="Int. J. Syst. Evol. Microbiol.">
        <title>Complete genome sequence of Corynebacterium casei LMG S-19264T (=DSM 44701T), isolated from a smear-ripened cheese.</title>
        <authorList>
            <consortium name="US DOE Joint Genome Institute (JGI-PGF)"/>
            <person name="Walter F."/>
            <person name="Albersmeier A."/>
            <person name="Kalinowski J."/>
            <person name="Ruckert C."/>
        </authorList>
    </citation>
    <scope>NUCLEOTIDE SEQUENCE</scope>
    <source>
        <strain evidence="16">KCTC 12113</strain>
    </source>
</reference>
<dbReference type="NCBIfam" id="TIGR00667">
    <property type="entry name" value="aat"/>
    <property type="match status" value="1"/>
</dbReference>
<evidence type="ECO:0000256" key="7">
    <source>
        <dbReference type="ARBA" id="ARBA00051538"/>
    </source>
</evidence>
<proteinExistence type="inferred from homology"/>
<evidence type="ECO:0000256" key="8">
    <source>
        <dbReference type="ARBA" id="ARBA00054043"/>
    </source>
</evidence>
<evidence type="ECO:0000256" key="14">
    <source>
        <dbReference type="ARBA" id="ARBA00083640"/>
    </source>
</evidence>
<evidence type="ECO:0000256" key="5">
    <source>
        <dbReference type="ARBA" id="ARBA00050607"/>
    </source>
</evidence>
<dbReference type="PANTHER" id="PTHR30098:SF2">
    <property type="entry name" value="LEUCYL_PHENYLALANYL-TRNA--PROTEIN TRANSFERASE"/>
    <property type="match status" value="1"/>
</dbReference>
<evidence type="ECO:0000256" key="3">
    <source>
        <dbReference type="ARBA" id="ARBA00022679"/>
    </source>
</evidence>
<evidence type="ECO:0000256" key="13">
    <source>
        <dbReference type="ARBA" id="ARBA00077165"/>
    </source>
</evidence>
<evidence type="ECO:0000256" key="1">
    <source>
        <dbReference type="ARBA" id="ARBA00004496"/>
    </source>
</evidence>
<dbReference type="Gene3D" id="3.40.630.70">
    <property type="entry name" value="Leucyl/phenylalanyl-tRNA-protein transferase, C-terminal domain"/>
    <property type="match status" value="1"/>
</dbReference>
<evidence type="ECO:0000256" key="10">
    <source>
        <dbReference type="ARBA" id="ARBA00066767"/>
    </source>
</evidence>
<keyword evidence="2 15" id="KW-0963">Cytoplasm</keyword>
<dbReference type="InterPro" id="IPR042221">
    <property type="entry name" value="Leu/Phe-tRNA_Trfase_N"/>
</dbReference>
<protein>
    <recommendedName>
        <fullName evidence="11 15">Leucyl/phenylalanyl-tRNA--protein transferase</fullName>
        <ecNumber evidence="10 15">2.3.2.6</ecNumber>
    </recommendedName>
    <alternativeName>
        <fullName evidence="12 15">L/F-transferase</fullName>
    </alternativeName>
    <alternativeName>
        <fullName evidence="13 15">Leucyltransferase</fullName>
    </alternativeName>
    <alternativeName>
        <fullName evidence="14 15">Phenyalanyltransferase</fullName>
    </alternativeName>
</protein>
<dbReference type="Pfam" id="PF03588">
    <property type="entry name" value="Leu_Phe_trans"/>
    <property type="match status" value="1"/>
</dbReference>
<evidence type="ECO:0000256" key="9">
    <source>
        <dbReference type="ARBA" id="ARBA00061535"/>
    </source>
</evidence>
<comment type="catalytic activity">
    <reaction evidence="5 15">
        <text>L-phenylalanyl-tRNA(Phe) + an N-terminal L-alpha-aminoacyl-[protein] = an N-terminal L-phenylalanyl-L-alpha-aminoacyl-[protein] + tRNA(Phe)</text>
        <dbReference type="Rhea" id="RHEA:43632"/>
        <dbReference type="Rhea" id="RHEA-COMP:9668"/>
        <dbReference type="Rhea" id="RHEA-COMP:9699"/>
        <dbReference type="Rhea" id="RHEA-COMP:10636"/>
        <dbReference type="Rhea" id="RHEA-COMP:10637"/>
        <dbReference type="ChEBI" id="CHEBI:78442"/>
        <dbReference type="ChEBI" id="CHEBI:78531"/>
        <dbReference type="ChEBI" id="CHEBI:78597"/>
        <dbReference type="ChEBI" id="CHEBI:83561"/>
        <dbReference type="EC" id="2.3.2.6"/>
    </reaction>
</comment>
<comment type="catalytic activity">
    <reaction evidence="7 15">
        <text>N-terminal L-lysyl-[protein] + L-leucyl-tRNA(Leu) = N-terminal L-leucyl-L-lysyl-[protein] + tRNA(Leu) + H(+)</text>
        <dbReference type="Rhea" id="RHEA:12340"/>
        <dbReference type="Rhea" id="RHEA-COMP:9613"/>
        <dbReference type="Rhea" id="RHEA-COMP:9622"/>
        <dbReference type="Rhea" id="RHEA-COMP:12670"/>
        <dbReference type="Rhea" id="RHEA-COMP:12671"/>
        <dbReference type="ChEBI" id="CHEBI:15378"/>
        <dbReference type="ChEBI" id="CHEBI:65249"/>
        <dbReference type="ChEBI" id="CHEBI:78442"/>
        <dbReference type="ChEBI" id="CHEBI:78494"/>
        <dbReference type="ChEBI" id="CHEBI:133043"/>
        <dbReference type="EC" id="2.3.2.6"/>
    </reaction>
</comment>
<dbReference type="GO" id="GO:0008914">
    <property type="term" value="F:leucyl-tRNA--protein transferase activity"/>
    <property type="evidence" value="ECO:0007669"/>
    <property type="project" value="UniProtKB-UniRule"/>
</dbReference>
<dbReference type="RefSeq" id="WP_026814902.1">
    <property type="nucleotide sequence ID" value="NZ_BMWP01000030.1"/>
</dbReference>
<dbReference type="InterPro" id="IPR042203">
    <property type="entry name" value="Leu/Phe-tRNA_Trfase_C"/>
</dbReference>
<dbReference type="EC" id="2.3.2.6" evidence="10 15"/>
<evidence type="ECO:0000256" key="2">
    <source>
        <dbReference type="ARBA" id="ARBA00022490"/>
    </source>
</evidence>
<evidence type="ECO:0000256" key="11">
    <source>
        <dbReference type="ARBA" id="ARBA00074372"/>
    </source>
</evidence>
<dbReference type="HAMAP" id="MF_00688">
    <property type="entry name" value="Leu_Phe_trans"/>
    <property type="match status" value="1"/>
</dbReference>
<keyword evidence="17" id="KW-1185">Reference proteome</keyword>
<keyword evidence="4 15" id="KW-0012">Acyltransferase</keyword>
<comment type="catalytic activity">
    <reaction evidence="6 15">
        <text>N-terminal L-arginyl-[protein] + L-leucyl-tRNA(Leu) = N-terminal L-leucyl-L-arginyl-[protein] + tRNA(Leu) + H(+)</text>
        <dbReference type="Rhea" id="RHEA:50416"/>
        <dbReference type="Rhea" id="RHEA-COMP:9613"/>
        <dbReference type="Rhea" id="RHEA-COMP:9622"/>
        <dbReference type="Rhea" id="RHEA-COMP:12672"/>
        <dbReference type="Rhea" id="RHEA-COMP:12673"/>
        <dbReference type="ChEBI" id="CHEBI:15378"/>
        <dbReference type="ChEBI" id="CHEBI:64719"/>
        <dbReference type="ChEBI" id="CHEBI:78442"/>
        <dbReference type="ChEBI" id="CHEBI:78494"/>
        <dbReference type="ChEBI" id="CHEBI:133044"/>
        <dbReference type="EC" id="2.3.2.6"/>
    </reaction>
</comment>
<evidence type="ECO:0000256" key="4">
    <source>
        <dbReference type="ARBA" id="ARBA00023315"/>
    </source>
</evidence>
<dbReference type="GO" id="GO:0005737">
    <property type="term" value="C:cytoplasm"/>
    <property type="evidence" value="ECO:0007669"/>
    <property type="project" value="UniProtKB-SubCell"/>
</dbReference>
<dbReference type="FunFam" id="3.30.70.3550:FF:000001">
    <property type="entry name" value="Leucyl/phenylalanyl-tRNA--protein transferase"/>
    <property type="match status" value="1"/>
</dbReference>
<name>A0A918J3V6_9FLAO</name>
<reference evidence="16" key="2">
    <citation type="submission" date="2020-09" db="EMBL/GenBank/DDBJ databases">
        <authorList>
            <person name="Sun Q."/>
            <person name="Kim S."/>
        </authorList>
    </citation>
    <scope>NUCLEOTIDE SEQUENCE</scope>
    <source>
        <strain evidence="16">KCTC 12113</strain>
    </source>
</reference>
<dbReference type="Gene3D" id="3.30.70.3550">
    <property type="entry name" value="Leucyl/phenylalanyl-tRNA-protein transferase, N-terminal domain"/>
    <property type="match status" value="1"/>
</dbReference>
<sequence>MFFLDDRLLFPNVENADKEGLLAVGGNLSPERLILAYRNGIFPWFNEESPILWWSPDPRMVLFPDEVKISKSMRQLMKNSPFRITWNTKFKQVLQECSSIDRKDQNGTWITDEMKWAYLRLHKMGIAKSLEVWENDLLVGGLYGVDLGHVFCGESMFSSVSNASKYAFIHLAKELEKQGYKVIDCQVYNSHLASLGAREIPRKNFIALLNDTELITNKESDQN</sequence>
<evidence type="ECO:0000256" key="6">
    <source>
        <dbReference type="ARBA" id="ARBA00050652"/>
    </source>
</evidence>
<dbReference type="PANTHER" id="PTHR30098">
    <property type="entry name" value="LEUCYL/PHENYLALANYL-TRNA--PROTEIN TRANSFERASE"/>
    <property type="match status" value="1"/>
</dbReference>
<dbReference type="InterPro" id="IPR004616">
    <property type="entry name" value="Leu/Phe-tRNA_Trfase"/>
</dbReference>
<dbReference type="AlphaFoldDB" id="A0A918J3V6"/>
<dbReference type="GO" id="GO:0030163">
    <property type="term" value="P:protein catabolic process"/>
    <property type="evidence" value="ECO:0007669"/>
    <property type="project" value="UniProtKB-UniRule"/>
</dbReference>
<evidence type="ECO:0000256" key="12">
    <source>
        <dbReference type="ARBA" id="ARBA00077136"/>
    </source>
</evidence>
<accession>A0A918J3V6</accession>
<comment type="caution">
    <text evidence="16">The sequence shown here is derived from an EMBL/GenBank/DDBJ whole genome shotgun (WGS) entry which is preliminary data.</text>
</comment>
<comment type="similarity">
    <text evidence="9 15">Belongs to the L/F-transferase family.</text>
</comment>
<keyword evidence="3 15" id="KW-0808">Transferase</keyword>
<evidence type="ECO:0000256" key="15">
    <source>
        <dbReference type="HAMAP-Rule" id="MF_00688"/>
    </source>
</evidence>
<evidence type="ECO:0000313" key="17">
    <source>
        <dbReference type="Proteomes" id="UP000634668"/>
    </source>
</evidence>
<dbReference type="FunFam" id="3.40.630.70:FF:000001">
    <property type="entry name" value="Leucyl/phenylalanyl-tRNA--protein transferase"/>
    <property type="match status" value="1"/>
</dbReference>
<comment type="function">
    <text evidence="8 15">Functions in the N-end rule pathway of protein degradation where it conjugates Leu, Phe and, less efficiently, Met from aminoacyl-tRNAs to the N-termini of proteins containing an N-terminal arginine or lysine.</text>
</comment>
<dbReference type="InterPro" id="IPR016181">
    <property type="entry name" value="Acyl_CoA_acyltransferase"/>
</dbReference>
<dbReference type="EMBL" id="BMWP01000030">
    <property type="protein sequence ID" value="GGW46476.1"/>
    <property type="molecule type" value="Genomic_DNA"/>
</dbReference>
<dbReference type="SUPFAM" id="SSF55729">
    <property type="entry name" value="Acyl-CoA N-acyltransferases (Nat)"/>
    <property type="match status" value="1"/>
</dbReference>
<evidence type="ECO:0000313" key="16">
    <source>
        <dbReference type="EMBL" id="GGW46476.1"/>
    </source>
</evidence>
<dbReference type="Proteomes" id="UP000634668">
    <property type="component" value="Unassembled WGS sequence"/>
</dbReference>
<organism evidence="16 17">
    <name type="scientific">Arenibacter certesii</name>
    <dbReference type="NCBI Taxonomy" id="228955"/>
    <lineage>
        <taxon>Bacteria</taxon>
        <taxon>Pseudomonadati</taxon>
        <taxon>Bacteroidota</taxon>
        <taxon>Flavobacteriia</taxon>
        <taxon>Flavobacteriales</taxon>
        <taxon>Flavobacteriaceae</taxon>
        <taxon>Arenibacter</taxon>
    </lineage>
</organism>